<sequence length="217" mass="24774">MEETDFRQKIRSLVGDDMYRHALFYHYPDGLRFELSSGDSALDLVLTALNKATAICTNIFEGKESVLVHLQRYAPENRFQLRSTMRELREAGIIPPRNRSVWLEKVTADETDAFDDGYWVQCAFELPVSKVPALLWCALACDFPALRPNPRCLIYLLNLDKGIVAHPYDDRGMDVIGTERPPLEALYVKYKDWLLDYDLDAMKQNFEGTGGASTTQT</sequence>
<reference evidence="3" key="1">
    <citation type="journal article" date="2019" name="Int. J. Syst. Evol. Microbiol.">
        <title>The Global Catalogue of Microorganisms (GCM) 10K type strain sequencing project: providing services to taxonomists for standard genome sequencing and annotation.</title>
        <authorList>
            <consortium name="The Broad Institute Genomics Platform"/>
            <consortium name="The Broad Institute Genome Sequencing Center for Infectious Disease"/>
            <person name="Wu L."/>
            <person name="Ma J."/>
        </authorList>
    </citation>
    <scope>NUCLEOTIDE SEQUENCE [LARGE SCALE GENOMIC DNA]</scope>
    <source>
        <strain evidence="3">CCUG 43111</strain>
    </source>
</reference>
<evidence type="ECO:0000259" key="1">
    <source>
        <dbReference type="Pfam" id="PF13021"/>
    </source>
</evidence>
<keyword evidence="3" id="KW-1185">Reference proteome</keyword>
<dbReference type="Pfam" id="PF13021">
    <property type="entry name" value="DUF3885"/>
    <property type="match status" value="1"/>
</dbReference>
<accession>A0ABW0MRH1</accession>
<proteinExistence type="predicted"/>
<dbReference type="Proteomes" id="UP001596101">
    <property type="component" value="Unassembled WGS sequence"/>
</dbReference>
<comment type="caution">
    <text evidence="2">The sequence shown here is derived from an EMBL/GenBank/DDBJ whole genome shotgun (WGS) entry which is preliminary data.</text>
</comment>
<name>A0ABW0MRH1_9BURK</name>
<dbReference type="EMBL" id="JBHSMR010000014">
    <property type="protein sequence ID" value="MFC5480868.1"/>
    <property type="molecule type" value="Genomic_DNA"/>
</dbReference>
<organism evidence="2 3">
    <name type="scientific">Massilia suwonensis</name>
    <dbReference type="NCBI Taxonomy" id="648895"/>
    <lineage>
        <taxon>Bacteria</taxon>
        <taxon>Pseudomonadati</taxon>
        <taxon>Pseudomonadota</taxon>
        <taxon>Betaproteobacteria</taxon>
        <taxon>Burkholderiales</taxon>
        <taxon>Oxalobacteraceae</taxon>
        <taxon>Telluria group</taxon>
        <taxon>Massilia</taxon>
    </lineage>
</organism>
<gene>
    <name evidence="2" type="ORF">ACFPQ5_21915</name>
</gene>
<evidence type="ECO:0000313" key="2">
    <source>
        <dbReference type="EMBL" id="MFC5480868.1"/>
    </source>
</evidence>
<feature type="domain" description="DUF3885" evidence="1">
    <location>
        <begin position="10"/>
        <end position="198"/>
    </location>
</feature>
<dbReference type="RefSeq" id="WP_379760786.1">
    <property type="nucleotide sequence ID" value="NZ_JBHSMR010000014.1"/>
</dbReference>
<protein>
    <submittedName>
        <fullName evidence="2">DUF3885 domain-containing protein</fullName>
    </submittedName>
</protein>
<evidence type="ECO:0000313" key="3">
    <source>
        <dbReference type="Proteomes" id="UP001596101"/>
    </source>
</evidence>
<dbReference type="InterPro" id="IPR024976">
    <property type="entry name" value="DUF3885"/>
</dbReference>